<dbReference type="InterPro" id="IPR021020">
    <property type="entry name" value="Adhesin_Dr_signal_peptide"/>
</dbReference>
<dbReference type="Gene3D" id="2.60.40.1570">
    <property type="entry name" value="Dr adhesin"/>
    <property type="match status" value="1"/>
</dbReference>
<accession>A3QNU8</accession>
<evidence type="ECO:0000313" key="3">
    <source>
        <dbReference type="EMBL" id="ABD93399.1"/>
    </source>
</evidence>
<dbReference type="InterPro" id="IPR006713">
    <property type="entry name" value="Adhesin_Dr"/>
</dbReference>
<reference evidence="3" key="1">
    <citation type="journal article" date="2007" name="Mol. Microbiol.">
        <title>Selection for functional diversity drives accumulation of point mutations in Dr adhesins of Escherichia coli.</title>
        <authorList>
            <person name="Korotkova N."/>
            <person name="Chattopadhyay S."/>
            <person name="Tabata T.A."/>
            <person name="Beskhlebnaya V."/>
            <person name="Vigdorovich V."/>
            <person name="Kaiser B.K."/>
            <person name="Strong R.K."/>
            <person name="Dykhuizen D.E."/>
            <person name="Sokurenko E.V."/>
            <person name="Moseley S.L."/>
        </authorList>
    </citation>
    <scope>NUCLEOTIDE SEQUENCE</scope>
    <source>
        <strain evidence="3">G2057</strain>
    </source>
</reference>
<protein>
    <submittedName>
        <fullName evidence="3">Dr adhesin</fullName>
    </submittedName>
</protein>
<proteinExistence type="predicted"/>
<name>A3QNU8_ECOLX</name>
<organism evidence="3">
    <name type="scientific">Escherichia coli</name>
    <dbReference type="NCBI Taxonomy" id="562"/>
    <lineage>
        <taxon>Bacteria</taxon>
        <taxon>Pseudomonadati</taxon>
        <taxon>Pseudomonadota</taxon>
        <taxon>Gammaproteobacteria</taxon>
        <taxon>Enterobacterales</taxon>
        <taxon>Enterobacteriaceae</taxon>
        <taxon>Escherichia</taxon>
    </lineage>
</organism>
<dbReference type="EMBL" id="DQ386039">
    <property type="protein sequence ID" value="ABD93399.1"/>
    <property type="molecule type" value="Genomic_DNA"/>
</dbReference>
<dbReference type="InterPro" id="IPR008966">
    <property type="entry name" value="Adhesion_dom_sf"/>
</dbReference>
<sequence length="160" mass="17016">MKKLAIMAAASMVFAVSSAHAGFTPSGTTGTTKLTVTEECQVRVGDLTVAKTRGQLTDAAPIGPVTVQALGCDARQVALKADTDNFEQGKFFLISDNNRDKLYVNIRPMDNSAWTTDNGVFYKNDVGSWGGVIGIYVGGQQTNTPPGNYTLTLTGGYWAK</sequence>
<feature type="chain" id="PRO_5002658072" evidence="2">
    <location>
        <begin position="22"/>
        <end position="160"/>
    </location>
</feature>
<keyword evidence="1 2" id="KW-0732">Signal</keyword>
<evidence type="ECO:0000256" key="2">
    <source>
        <dbReference type="SAM" id="SignalP"/>
    </source>
</evidence>
<dbReference type="AlphaFoldDB" id="A3QNU8"/>
<dbReference type="InterPro" id="IPR037028">
    <property type="entry name" value="Dr_adhesin_sf"/>
</dbReference>
<dbReference type="Pfam" id="PF12393">
    <property type="entry name" value="Dr_adhesin"/>
    <property type="match status" value="1"/>
</dbReference>
<evidence type="ECO:0000256" key="1">
    <source>
        <dbReference type="ARBA" id="ARBA00022729"/>
    </source>
</evidence>
<dbReference type="SUPFAM" id="SSF49401">
    <property type="entry name" value="Bacterial adhesins"/>
    <property type="match status" value="1"/>
</dbReference>
<dbReference type="Pfam" id="PF04619">
    <property type="entry name" value="Adhesin_Dr"/>
    <property type="match status" value="1"/>
</dbReference>
<feature type="signal peptide" evidence="2">
    <location>
        <begin position="1"/>
        <end position="21"/>
    </location>
</feature>